<name>A0AAQ3U613_PASNO</name>
<dbReference type="Proteomes" id="UP001341281">
    <property type="component" value="Chromosome 07"/>
</dbReference>
<gene>
    <name evidence="2" type="ORF">U9M48_030812</name>
</gene>
<dbReference type="InterPro" id="IPR032675">
    <property type="entry name" value="LRR_dom_sf"/>
</dbReference>
<dbReference type="EMBL" id="CP144751">
    <property type="protein sequence ID" value="WVZ83687.1"/>
    <property type="molecule type" value="Genomic_DNA"/>
</dbReference>
<sequence length="870" mass="98962">MKKLKIENIQSLMIFGQADENLNCFLVELIKNANGLRVLHLSTMIPHMELSAVHLRYLSLGNIDPNKITDLPSMLSRFYHLCIQNLHVIRRRNLSRGNLSMPRDMSNLTKLCHFLTNHDEYHSQFCNVGKLKFLQELKRFEVNKESKGFELKQLGNLAQLRELCIYHLEKIQTKEEAAQAELIDKMYLRKLALHWHLDVPRHERDGEEVVLGRLQPARNLQELYIRGHGSLTCPTWLGCNLYVKALQSLVLVGVHWESLPWVGQMLMLHQLVLDNMSTVKEFGPSQIGNITPQSFCNLKMLELTNLKGLENWNIGDDVHLFSRLQELKITHCPELLGLPFADHICHLLSHDQEGKTHTWFPNLQALVIRDCPNVVLFPPMPWTTTLREIWISNVGSPLLHKLEYTKSSFEAILEITGKDHWHTLDEVLVLSNLVDLQDLALEDCPPVELKQLQLLTSLKILRVYSRHVLMPSSECEGEAQHRVPVESLTIGSDHATGKEVSQLLSSAKSLRKLTWLGVQVEQEQTPNEHQQIAALEVEKKEEIEDGLLLFPSHLSHSLQRLTINSCPELSLVACPPPVNHKHQEAGATVIGVVVGVLQPLSCLQFLQVTMCPKFFSAYETTSVSDSYCYPFPSSLQDLELDEVGGMRTLEPLTNLTSLTEFNIQDCGADFRGEGLWTLLTQGQLTELSIYDCPEFFVGSDLMRELTVLQDEYEQRLRCPPKLKSLDTDDVGGVLAAPICTLLSFSLTQLTFCWNSEVERFTEGQEDALQLLTSLQKLKFYLCDRLQYLPAMLHTLPSLKKLEIHYCPAMHSLPKDGLPTSLQELQVASCRNEELKQRVRSNHGVINFTAVLILDLTTWNNLLHARALCDL</sequence>
<dbReference type="Gene3D" id="3.80.10.10">
    <property type="entry name" value="Ribonuclease Inhibitor"/>
    <property type="match status" value="2"/>
</dbReference>
<dbReference type="AlphaFoldDB" id="A0AAQ3U613"/>
<reference evidence="2 3" key="1">
    <citation type="submission" date="2024-02" db="EMBL/GenBank/DDBJ databases">
        <title>High-quality chromosome-scale genome assembly of Pensacola bahiagrass (Paspalum notatum Flugge var. saurae).</title>
        <authorList>
            <person name="Vega J.M."/>
            <person name="Podio M."/>
            <person name="Orjuela J."/>
            <person name="Siena L.A."/>
            <person name="Pessino S.C."/>
            <person name="Combes M.C."/>
            <person name="Mariac C."/>
            <person name="Albertini E."/>
            <person name="Pupilli F."/>
            <person name="Ortiz J.P.A."/>
            <person name="Leblanc O."/>
        </authorList>
    </citation>
    <scope>NUCLEOTIDE SEQUENCE [LARGE SCALE GENOMIC DNA]</scope>
    <source>
        <strain evidence="2">R1</strain>
        <tissue evidence="2">Leaf</tissue>
    </source>
</reference>
<dbReference type="PANTHER" id="PTHR47186:SF58">
    <property type="entry name" value="NB-ARC DOMAIN-CONTAINING PROTEIN"/>
    <property type="match status" value="1"/>
</dbReference>
<evidence type="ECO:0000259" key="1">
    <source>
        <dbReference type="Pfam" id="PF25019"/>
    </source>
</evidence>
<dbReference type="SUPFAM" id="SSF52058">
    <property type="entry name" value="L domain-like"/>
    <property type="match status" value="2"/>
</dbReference>
<accession>A0AAQ3U613</accession>
<dbReference type="Pfam" id="PF25019">
    <property type="entry name" value="LRR_R13L1-DRL21"/>
    <property type="match status" value="1"/>
</dbReference>
<feature type="domain" description="R13L1/DRL21-like LRR repeat region" evidence="1">
    <location>
        <begin position="151"/>
        <end position="276"/>
    </location>
</feature>
<evidence type="ECO:0000313" key="3">
    <source>
        <dbReference type="Proteomes" id="UP001341281"/>
    </source>
</evidence>
<evidence type="ECO:0000313" key="2">
    <source>
        <dbReference type="EMBL" id="WVZ83687.1"/>
    </source>
</evidence>
<organism evidence="2 3">
    <name type="scientific">Paspalum notatum var. saurae</name>
    <dbReference type="NCBI Taxonomy" id="547442"/>
    <lineage>
        <taxon>Eukaryota</taxon>
        <taxon>Viridiplantae</taxon>
        <taxon>Streptophyta</taxon>
        <taxon>Embryophyta</taxon>
        <taxon>Tracheophyta</taxon>
        <taxon>Spermatophyta</taxon>
        <taxon>Magnoliopsida</taxon>
        <taxon>Liliopsida</taxon>
        <taxon>Poales</taxon>
        <taxon>Poaceae</taxon>
        <taxon>PACMAD clade</taxon>
        <taxon>Panicoideae</taxon>
        <taxon>Andropogonodae</taxon>
        <taxon>Paspaleae</taxon>
        <taxon>Paspalinae</taxon>
        <taxon>Paspalum</taxon>
    </lineage>
</organism>
<proteinExistence type="predicted"/>
<dbReference type="InterPro" id="IPR056789">
    <property type="entry name" value="LRR_R13L1-DRL21"/>
</dbReference>
<protein>
    <recommendedName>
        <fullName evidence="1">R13L1/DRL21-like LRR repeat region domain-containing protein</fullName>
    </recommendedName>
</protein>
<dbReference type="PANTHER" id="PTHR47186">
    <property type="entry name" value="LEUCINE-RICH REPEAT-CONTAINING PROTEIN 57"/>
    <property type="match status" value="1"/>
</dbReference>
<keyword evidence="3" id="KW-1185">Reference proteome</keyword>